<keyword evidence="2" id="KW-0238">DNA-binding</keyword>
<evidence type="ECO:0000256" key="1">
    <source>
        <dbReference type="ARBA" id="ARBA00023015"/>
    </source>
</evidence>
<evidence type="ECO:0000256" key="4">
    <source>
        <dbReference type="SAM" id="MobiDB-lite"/>
    </source>
</evidence>
<keyword evidence="7" id="KW-1185">Reference proteome</keyword>
<accession>A0ABZ1I3P2</accession>
<gene>
    <name evidence="6" type="ORF">VSH64_35340</name>
</gene>
<dbReference type="InterPro" id="IPR036390">
    <property type="entry name" value="WH_DNA-bd_sf"/>
</dbReference>
<dbReference type="SMART" id="SM00345">
    <property type="entry name" value="HTH_GNTR"/>
    <property type="match status" value="1"/>
</dbReference>
<dbReference type="InterPro" id="IPR011711">
    <property type="entry name" value="GntR_C"/>
</dbReference>
<evidence type="ECO:0000256" key="3">
    <source>
        <dbReference type="ARBA" id="ARBA00023163"/>
    </source>
</evidence>
<feature type="domain" description="HTH gntR-type" evidence="5">
    <location>
        <begin position="4"/>
        <end position="74"/>
    </location>
</feature>
<dbReference type="SUPFAM" id="SSF48008">
    <property type="entry name" value="GntR ligand-binding domain-like"/>
    <property type="match status" value="1"/>
</dbReference>
<reference evidence="6 7" key="1">
    <citation type="journal article" date="2015" name="Int. J. Syst. Evol. Microbiol.">
        <title>Amycolatopsis rhabdoformis sp. nov., an actinomycete isolated from a tropical forest soil.</title>
        <authorList>
            <person name="Souza W.R."/>
            <person name="Silva R.E."/>
            <person name="Goodfellow M."/>
            <person name="Busarakam K."/>
            <person name="Figueiro F.S."/>
            <person name="Ferreira D."/>
            <person name="Rodrigues-Filho E."/>
            <person name="Moraes L.A.B."/>
            <person name="Zucchi T.D."/>
        </authorList>
    </citation>
    <scope>NUCLEOTIDE SEQUENCE [LARGE SCALE GENOMIC DNA]</scope>
    <source>
        <strain evidence="6 7">NCIMB 14900</strain>
    </source>
</reference>
<keyword evidence="3" id="KW-0804">Transcription</keyword>
<evidence type="ECO:0000313" key="7">
    <source>
        <dbReference type="Proteomes" id="UP001330812"/>
    </source>
</evidence>
<dbReference type="EMBL" id="CP142149">
    <property type="protein sequence ID" value="WSE28084.1"/>
    <property type="molecule type" value="Genomic_DNA"/>
</dbReference>
<name>A0ABZ1I3P2_9PSEU</name>
<dbReference type="PROSITE" id="PS50949">
    <property type="entry name" value="HTH_GNTR"/>
    <property type="match status" value="1"/>
</dbReference>
<dbReference type="Pfam" id="PF00392">
    <property type="entry name" value="GntR"/>
    <property type="match status" value="1"/>
</dbReference>
<dbReference type="SMART" id="SM00895">
    <property type="entry name" value="FCD"/>
    <property type="match status" value="1"/>
</dbReference>
<evidence type="ECO:0000256" key="2">
    <source>
        <dbReference type="ARBA" id="ARBA00023125"/>
    </source>
</evidence>
<dbReference type="InterPro" id="IPR008920">
    <property type="entry name" value="TF_FadR/GntR_C"/>
</dbReference>
<dbReference type="Pfam" id="PF07729">
    <property type="entry name" value="FCD"/>
    <property type="match status" value="1"/>
</dbReference>
<proteinExistence type="predicted"/>
<organism evidence="6 7">
    <name type="scientific">Amycolatopsis rhabdoformis</name>
    <dbReference type="NCBI Taxonomy" id="1448059"/>
    <lineage>
        <taxon>Bacteria</taxon>
        <taxon>Bacillati</taxon>
        <taxon>Actinomycetota</taxon>
        <taxon>Actinomycetes</taxon>
        <taxon>Pseudonocardiales</taxon>
        <taxon>Pseudonocardiaceae</taxon>
        <taxon>Amycolatopsis</taxon>
    </lineage>
</organism>
<evidence type="ECO:0000259" key="5">
    <source>
        <dbReference type="PROSITE" id="PS50949"/>
    </source>
</evidence>
<dbReference type="PANTHER" id="PTHR43537">
    <property type="entry name" value="TRANSCRIPTIONAL REGULATOR, GNTR FAMILY"/>
    <property type="match status" value="1"/>
</dbReference>
<dbReference type="Gene3D" id="1.10.10.10">
    <property type="entry name" value="Winged helix-like DNA-binding domain superfamily/Winged helix DNA-binding domain"/>
    <property type="match status" value="1"/>
</dbReference>
<dbReference type="SUPFAM" id="SSF46785">
    <property type="entry name" value="Winged helix' DNA-binding domain"/>
    <property type="match status" value="1"/>
</dbReference>
<protein>
    <submittedName>
        <fullName evidence="6">FCD domain-containing protein</fullName>
    </submittedName>
</protein>
<dbReference type="InterPro" id="IPR036388">
    <property type="entry name" value="WH-like_DNA-bd_sf"/>
</dbReference>
<sequence length="222" mass="24123">MPWTSRADAVAKLIEDRIGEQDLPAGHHLGTKESLRKEFNVAVATVNEAVRLLSSRGTIEVRPGIGGGIFVAAPTVFVRLGRKMLELSGEPVSVADSLDIRNSLEPLVIRDATEHRTGTDVADLRKILDRMAGATDAAQYLKTNWQLHRRMAEISPNAMLRHLYLGLLDFVSGRVHSVTAEANLNGDGVRVHRELVDAIESGSQERSTAVAAEHARLTSPPA</sequence>
<dbReference type="Proteomes" id="UP001330812">
    <property type="component" value="Chromosome"/>
</dbReference>
<dbReference type="InterPro" id="IPR000524">
    <property type="entry name" value="Tscrpt_reg_HTH_GntR"/>
</dbReference>
<evidence type="ECO:0000313" key="6">
    <source>
        <dbReference type="EMBL" id="WSE28084.1"/>
    </source>
</evidence>
<dbReference type="PANTHER" id="PTHR43537:SF5">
    <property type="entry name" value="UXU OPERON TRANSCRIPTIONAL REGULATOR"/>
    <property type="match status" value="1"/>
</dbReference>
<dbReference type="Gene3D" id="1.20.120.530">
    <property type="entry name" value="GntR ligand-binding domain-like"/>
    <property type="match status" value="1"/>
</dbReference>
<keyword evidence="1" id="KW-0805">Transcription regulation</keyword>
<dbReference type="RefSeq" id="WP_326567086.1">
    <property type="nucleotide sequence ID" value="NZ_CP142149.1"/>
</dbReference>
<feature type="region of interest" description="Disordered" evidence="4">
    <location>
        <begin position="202"/>
        <end position="222"/>
    </location>
</feature>